<dbReference type="GO" id="GO:0047631">
    <property type="term" value="F:ADP-ribose diphosphatase activity"/>
    <property type="evidence" value="ECO:0007669"/>
    <property type="project" value="InterPro"/>
</dbReference>
<keyword evidence="3" id="KW-1185">Reference proteome</keyword>
<dbReference type="PANTHER" id="PTHR13030:SF8">
    <property type="entry name" value="ADP-RIBOSE PYROPHOSPHATASE, MITOCHONDRIAL"/>
    <property type="match status" value="1"/>
</dbReference>
<dbReference type="Gene3D" id="3.90.79.10">
    <property type="entry name" value="Nucleoside Triphosphate Pyrophosphohydrolase"/>
    <property type="match status" value="1"/>
</dbReference>
<evidence type="ECO:0000313" key="2">
    <source>
        <dbReference type="EMBL" id="CAD7080804.1"/>
    </source>
</evidence>
<evidence type="ECO:0000313" key="3">
    <source>
        <dbReference type="Proteomes" id="UP000594454"/>
    </source>
</evidence>
<dbReference type="InterPro" id="IPR000086">
    <property type="entry name" value="NUDIX_hydrolase_dom"/>
</dbReference>
<protein>
    <recommendedName>
        <fullName evidence="1">Nudix hydrolase domain-containing protein</fullName>
    </recommendedName>
</protein>
<dbReference type="CDD" id="cd03670">
    <property type="entry name" value="NUDIX_ADPRase_Nudt9"/>
    <property type="match status" value="1"/>
</dbReference>
<dbReference type="InterPro" id="IPR039989">
    <property type="entry name" value="NUDT9"/>
</dbReference>
<dbReference type="FunFam" id="3.90.79.10:FF:000021">
    <property type="entry name" value="ADP-ribose pyrophosphatase, mitochondrial isoform X1"/>
    <property type="match status" value="1"/>
</dbReference>
<dbReference type="EMBL" id="LR899010">
    <property type="protein sequence ID" value="CAD7080804.1"/>
    <property type="molecule type" value="Genomic_DNA"/>
</dbReference>
<reference evidence="2 3" key="1">
    <citation type="submission" date="2020-11" db="EMBL/GenBank/DDBJ databases">
        <authorList>
            <person name="Wallbank WR R."/>
            <person name="Pardo Diaz C."/>
            <person name="Kozak K."/>
            <person name="Martin S."/>
            <person name="Jiggins C."/>
            <person name="Moest M."/>
            <person name="Warren A I."/>
            <person name="Generalovic N T."/>
            <person name="Byers J.R.P. K."/>
            <person name="Montejo-Kovacevich G."/>
            <person name="Yen C E."/>
        </authorList>
    </citation>
    <scope>NUCLEOTIDE SEQUENCE [LARGE SCALE GENOMIC DNA]</scope>
</reference>
<name>A0A7R8YSN4_HERIL</name>
<dbReference type="Proteomes" id="UP000594454">
    <property type="component" value="Chromosome 2"/>
</dbReference>
<gene>
    <name evidence="2" type="ORF">HERILL_LOCUS3941</name>
</gene>
<dbReference type="Pfam" id="PF00293">
    <property type="entry name" value="NUDIX"/>
    <property type="match status" value="1"/>
</dbReference>
<evidence type="ECO:0000259" key="1">
    <source>
        <dbReference type="PROSITE" id="PS51462"/>
    </source>
</evidence>
<feature type="domain" description="Nudix hydrolase" evidence="1">
    <location>
        <begin position="128"/>
        <end position="275"/>
    </location>
</feature>
<accession>A0A7R8YSN4</accession>
<dbReference type="PANTHER" id="PTHR13030">
    <property type="entry name" value="NUDIX HYDROLASE"/>
    <property type="match status" value="1"/>
</dbReference>
<dbReference type="FunCoup" id="A0A7R8YSN4">
    <property type="interactions" value="1312"/>
</dbReference>
<dbReference type="Pfam" id="PF25969">
    <property type="entry name" value="NUDT9_N"/>
    <property type="match status" value="1"/>
</dbReference>
<proteinExistence type="predicted"/>
<dbReference type="InParanoid" id="A0A7R8YSN4"/>
<dbReference type="SUPFAM" id="SSF55811">
    <property type="entry name" value="Nudix"/>
    <property type="match status" value="1"/>
</dbReference>
<dbReference type="PROSITE" id="PS51462">
    <property type="entry name" value="NUDIX"/>
    <property type="match status" value="1"/>
</dbReference>
<dbReference type="AlphaFoldDB" id="A0A7R8YSN4"/>
<organism evidence="2 3">
    <name type="scientific">Hermetia illucens</name>
    <name type="common">Black soldier fly</name>
    <dbReference type="NCBI Taxonomy" id="343691"/>
    <lineage>
        <taxon>Eukaryota</taxon>
        <taxon>Metazoa</taxon>
        <taxon>Ecdysozoa</taxon>
        <taxon>Arthropoda</taxon>
        <taxon>Hexapoda</taxon>
        <taxon>Insecta</taxon>
        <taxon>Pterygota</taxon>
        <taxon>Neoptera</taxon>
        <taxon>Endopterygota</taxon>
        <taxon>Diptera</taxon>
        <taxon>Brachycera</taxon>
        <taxon>Stratiomyomorpha</taxon>
        <taxon>Stratiomyidae</taxon>
        <taxon>Hermetiinae</taxon>
        <taxon>Hermetia</taxon>
    </lineage>
</organism>
<dbReference type="InterPro" id="IPR015797">
    <property type="entry name" value="NUDIX_hydrolase-like_dom_sf"/>
</dbReference>
<dbReference type="OrthoDB" id="9972248at2759"/>
<sequence length="280" mass="31777">MLSSTVRPGIFKHITCRNDFYPRSKVKRFPVPDELVFWKTDYPDYDPPKYTSPGIKGQSYADPDVKDASFHPVWNSLDRGVNRVSHVGDYSVVDGYPINPIGRTGIVGRGLLGRWGPNHAADPVVTRWKRDDTGEFVLNSTTRKKILQMVTIQRHDNKKWAIPGGMVDPGEKVSTTLKREFMEEALNTFGGQTVIEEFFSTGVEIYKGYVDDYRNTDNAWIETVACNFHDETGDRVGKLKLEAGDDAAKVKWLDLNHEVDLHANHAQIVEMAVKRLDAHW</sequence>